<gene>
    <name evidence="1" type="ORF">HNY73_004490</name>
</gene>
<keyword evidence="2" id="KW-1185">Reference proteome</keyword>
<reference evidence="1" key="2">
    <citation type="submission" date="2020-06" db="EMBL/GenBank/DDBJ databases">
        <authorList>
            <person name="Sheffer M."/>
        </authorList>
    </citation>
    <scope>NUCLEOTIDE SEQUENCE</scope>
</reference>
<dbReference type="EMBL" id="JABXBU010000003">
    <property type="protein sequence ID" value="KAF8792953.1"/>
    <property type="molecule type" value="Genomic_DNA"/>
</dbReference>
<proteinExistence type="predicted"/>
<sequence>MDLKSFAKMDGANQRYGLGEGRVQYQLQWRTTSVASMAIGRFFLFLKCFSPPSSNGGGCSNDHQFRAGGSASGKKQEVVSDWLLHQHQSESGCKKVEDLLGPPWPGYQPSHFPQYRLVPESIGECGVVRCLSGIQTEPNLSIIKVLFKNTL</sequence>
<dbReference type="AlphaFoldDB" id="A0A8T0FW16"/>
<evidence type="ECO:0000313" key="2">
    <source>
        <dbReference type="Proteomes" id="UP000807504"/>
    </source>
</evidence>
<reference evidence="1" key="1">
    <citation type="journal article" date="2020" name="bioRxiv">
        <title>Chromosome-level reference genome of the European wasp spider Argiope bruennichi: a resource for studies on range expansion and evolutionary adaptation.</title>
        <authorList>
            <person name="Sheffer M.M."/>
            <person name="Hoppe A."/>
            <person name="Krehenwinkel H."/>
            <person name="Uhl G."/>
            <person name="Kuss A.W."/>
            <person name="Jensen L."/>
            <person name="Jensen C."/>
            <person name="Gillespie R.G."/>
            <person name="Hoff K.J."/>
            <person name="Prost S."/>
        </authorList>
    </citation>
    <scope>NUCLEOTIDE SEQUENCE</scope>
</reference>
<protein>
    <submittedName>
        <fullName evidence="1">Uncharacterized protein</fullName>
    </submittedName>
</protein>
<comment type="caution">
    <text evidence="1">The sequence shown here is derived from an EMBL/GenBank/DDBJ whole genome shotgun (WGS) entry which is preliminary data.</text>
</comment>
<name>A0A8T0FW16_ARGBR</name>
<evidence type="ECO:0000313" key="1">
    <source>
        <dbReference type="EMBL" id="KAF8792953.1"/>
    </source>
</evidence>
<accession>A0A8T0FW16</accession>
<dbReference type="Proteomes" id="UP000807504">
    <property type="component" value="Unassembled WGS sequence"/>
</dbReference>
<organism evidence="1 2">
    <name type="scientific">Argiope bruennichi</name>
    <name type="common">Wasp spider</name>
    <name type="synonym">Aranea bruennichi</name>
    <dbReference type="NCBI Taxonomy" id="94029"/>
    <lineage>
        <taxon>Eukaryota</taxon>
        <taxon>Metazoa</taxon>
        <taxon>Ecdysozoa</taxon>
        <taxon>Arthropoda</taxon>
        <taxon>Chelicerata</taxon>
        <taxon>Arachnida</taxon>
        <taxon>Araneae</taxon>
        <taxon>Araneomorphae</taxon>
        <taxon>Entelegynae</taxon>
        <taxon>Araneoidea</taxon>
        <taxon>Araneidae</taxon>
        <taxon>Argiope</taxon>
    </lineage>
</organism>